<sequence>MDIQRVFAVYFSPTGGSRRYVREIARRLDPQFQEIDLTTPAGRAQPHRFTPRDLVILGSPVYAGRLPRVAGGLFASLEGDHTPAVFTVSYGNRAFDDALVEEQDLCQARGFVGVAAAAWIAPHTFSSRIAAGRPDQADLAQVDAFVDRLRQALAGPLPQGLALPGNRPYKQVSPMSFHPQGGEGCTRCGRCVQNCPAGAIPAEDPRVTDPQACIVCLACMKNCPAHARTVPGPGLEAVCQKLEGLLLARRQEPQWYF</sequence>
<feature type="domain" description="4Fe-4S ferredoxin-type" evidence="4">
    <location>
        <begin position="173"/>
        <end position="205"/>
    </location>
</feature>
<dbReference type="GO" id="GO:0051536">
    <property type="term" value="F:iron-sulfur cluster binding"/>
    <property type="evidence" value="ECO:0007669"/>
    <property type="project" value="UniProtKB-KW"/>
</dbReference>
<comment type="caution">
    <text evidence="5">The sequence shown here is derived from an EMBL/GenBank/DDBJ whole genome shotgun (WGS) entry which is preliminary data.</text>
</comment>
<dbReference type="GO" id="GO:0046872">
    <property type="term" value="F:metal ion binding"/>
    <property type="evidence" value="ECO:0007669"/>
    <property type="project" value="UniProtKB-KW"/>
</dbReference>
<name>A0A9D2B6N0_9FIRM</name>
<organism evidence="5 6">
    <name type="scientific">Candidatus Anaerotruncus excrementipullorum</name>
    <dbReference type="NCBI Taxonomy" id="2838465"/>
    <lineage>
        <taxon>Bacteria</taxon>
        <taxon>Bacillati</taxon>
        <taxon>Bacillota</taxon>
        <taxon>Clostridia</taxon>
        <taxon>Eubacteriales</taxon>
        <taxon>Oscillospiraceae</taxon>
        <taxon>Anaerotruncus</taxon>
    </lineage>
</organism>
<dbReference type="InterPro" id="IPR017896">
    <property type="entry name" value="4Fe4S_Fe-S-bd"/>
</dbReference>
<dbReference type="InterPro" id="IPR029039">
    <property type="entry name" value="Flavoprotein-like_sf"/>
</dbReference>
<protein>
    <submittedName>
        <fullName evidence="5">4Fe-4S dicluster domain-containing protein</fullName>
    </submittedName>
</protein>
<evidence type="ECO:0000313" key="6">
    <source>
        <dbReference type="Proteomes" id="UP000886800"/>
    </source>
</evidence>
<dbReference type="PROSITE" id="PS51379">
    <property type="entry name" value="4FE4S_FER_2"/>
    <property type="match status" value="2"/>
</dbReference>
<dbReference type="PROSITE" id="PS00198">
    <property type="entry name" value="4FE4S_FER_1"/>
    <property type="match status" value="2"/>
</dbReference>
<accession>A0A9D2B6N0</accession>
<gene>
    <name evidence="5" type="ORF">H9736_03405</name>
</gene>
<evidence type="ECO:0000256" key="1">
    <source>
        <dbReference type="ARBA" id="ARBA00022723"/>
    </source>
</evidence>
<keyword evidence="1" id="KW-0479">Metal-binding</keyword>
<keyword evidence="2" id="KW-0408">Iron</keyword>
<dbReference type="Gene3D" id="3.30.70.20">
    <property type="match status" value="1"/>
</dbReference>
<evidence type="ECO:0000259" key="4">
    <source>
        <dbReference type="PROSITE" id="PS51379"/>
    </source>
</evidence>
<proteinExistence type="predicted"/>
<dbReference type="EMBL" id="DXES01000069">
    <property type="protein sequence ID" value="HIX65275.1"/>
    <property type="molecule type" value="Genomic_DNA"/>
</dbReference>
<evidence type="ECO:0000313" key="5">
    <source>
        <dbReference type="EMBL" id="HIX65275.1"/>
    </source>
</evidence>
<reference evidence="5" key="1">
    <citation type="journal article" date="2021" name="PeerJ">
        <title>Extensive microbial diversity within the chicken gut microbiome revealed by metagenomics and culture.</title>
        <authorList>
            <person name="Gilroy R."/>
            <person name="Ravi A."/>
            <person name="Getino M."/>
            <person name="Pursley I."/>
            <person name="Horton D.L."/>
            <person name="Alikhan N.F."/>
            <person name="Baker D."/>
            <person name="Gharbi K."/>
            <person name="Hall N."/>
            <person name="Watson M."/>
            <person name="Adriaenssens E.M."/>
            <person name="Foster-Nyarko E."/>
            <person name="Jarju S."/>
            <person name="Secka A."/>
            <person name="Antonio M."/>
            <person name="Oren A."/>
            <person name="Chaudhuri R.R."/>
            <person name="La Ragione R."/>
            <person name="Hildebrand F."/>
            <person name="Pallen M.J."/>
        </authorList>
    </citation>
    <scope>NUCLEOTIDE SEQUENCE</scope>
    <source>
        <strain evidence="5">CHK188-5543</strain>
    </source>
</reference>
<keyword evidence="3" id="KW-0411">Iron-sulfur</keyword>
<dbReference type="AlphaFoldDB" id="A0A9D2B6N0"/>
<reference evidence="5" key="2">
    <citation type="submission" date="2021-04" db="EMBL/GenBank/DDBJ databases">
        <authorList>
            <person name="Gilroy R."/>
        </authorList>
    </citation>
    <scope>NUCLEOTIDE SEQUENCE</scope>
    <source>
        <strain evidence="5">CHK188-5543</strain>
    </source>
</reference>
<evidence type="ECO:0000256" key="2">
    <source>
        <dbReference type="ARBA" id="ARBA00023004"/>
    </source>
</evidence>
<dbReference type="Gene3D" id="3.40.50.360">
    <property type="match status" value="1"/>
</dbReference>
<dbReference type="Proteomes" id="UP000886800">
    <property type="component" value="Unassembled WGS sequence"/>
</dbReference>
<feature type="domain" description="4Fe-4S ferredoxin-type" evidence="4">
    <location>
        <begin position="207"/>
        <end position="233"/>
    </location>
</feature>
<dbReference type="SUPFAM" id="SSF52218">
    <property type="entry name" value="Flavoproteins"/>
    <property type="match status" value="1"/>
</dbReference>
<dbReference type="SUPFAM" id="SSF54862">
    <property type="entry name" value="4Fe-4S ferredoxins"/>
    <property type="match status" value="1"/>
</dbReference>
<evidence type="ECO:0000256" key="3">
    <source>
        <dbReference type="ARBA" id="ARBA00023014"/>
    </source>
</evidence>
<dbReference type="InterPro" id="IPR017900">
    <property type="entry name" value="4Fe4S_Fe_S_CS"/>
</dbReference>